<evidence type="ECO:0000313" key="4">
    <source>
        <dbReference type="Proteomes" id="UP000295075"/>
    </source>
</evidence>
<dbReference type="RefSeq" id="WP_132415111.1">
    <property type="nucleotide sequence ID" value="NZ_SMKA01000345.1"/>
</dbReference>
<evidence type="ECO:0000256" key="1">
    <source>
        <dbReference type="ARBA" id="ARBA00006817"/>
    </source>
</evidence>
<dbReference type="Gene3D" id="3.30.530.20">
    <property type="match status" value="1"/>
</dbReference>
<keyword evidence="4" id="KW-1185">Reference proteome</keyword>
<dbReference type="EMBL" id="SMKA01000345">
    <property type="protein sequence ID" value="TDC15238.1"/>
    <property type="molecule type" value="Genomic_DNA"/>
</dbReference>
<protein>
    <submittedName>
        <fullName evidence="3">SRPBCC domain-containing protein</fullName>
    </submittedName>
</protein>
<accession>A0A4R4NZ81</accession>
<sequence length="137" mass="15671">MSEKAIVVDQFVAATPERIWRVLTEPELLARWWAPGDVAPVVGHQFHLQMPKWGEVACEVTHVEAPTRFTYTFNGDWTLDWRLAPEGRGTRLFLEHSGFDLDNNRHRIAFDRMGPGWRDDVLPRLAVLAAELPANLV</sequence>
<dbReference type="CDD" id="cd07814">
    <property type="entry name" value="SRPBCC_CalC_Aha1-like"/>
    <property type="match status" value="1"/>
</dbReference>
<comment type="caution">
    <text evidence="3">The sequence shown here is derived from an EMBL/GenBank/DDBJ whole genome shotgun (WGS) entry which is preliminary data.</text>
</comment>
<evidence type="ECO:0000313" key="3">
    <source>
        <dbReference type="EMBL" id="TDC15238.1"/>
    </source>
</evidence>
<dbReference type="AlphaFoldDB" id="A0A4R4NZ81"/>
<gene>
    <name evidence="3" type="ORF">E1261_40730</name>
</gene>
<dbReference type="Pfam" id="PF08327">
    <property type="entry name" value="AHSA1"/>
    <property type="match status" value="1"/>
</dbReference>
<feature type="domain" description="Activator of Hsp90 ATPase homologue 1/2-like C-terminal" evidence="2">
    <location>
        <begin position="14"/>
        <end position="118"/>
    </location>
</feature>
<reference evidence="3 4" key="1">
    <citation type="submission" date="2019-03" db="EMBL/GenBank/DDBJ databases">
        <title>Draft genome sequences of novel Actinobacteria.</title>
        <authorList>
            <person name="Sahin N."/>
            <person name="Ay H."/>
            <person name="Saygin H."/>
        </authorList>
    </citation>
    <scope>NUCLEOTIDE SEQUENCE [LARGE SCALE GENOMIC DNA]</scope>
    <source>
        <strain evidence="3 4">JCM 30547</strain>
    </source>
</reference>
<dbReference type="Proteomes" id="UP000295075">
    <property type="component" value="Unassembled WGS sequence"/>
</dbReference>
<dbReference type="InterPro" id="IPR013538">
    <property type="entry name" value="ASHA1/2-like_C"/>
</dbReference>
<proteinExistence type="inferred from homology"/>
<comment type="similarity">
    <text evidence="1">Belongs to the AHA1 family.</text>
</comment>
<name>A0A4R4NZ81_9ACTN</name>
<organism evidence="3 4">
    <name type="scientific">Kribbella albertanoniae</name>
    <dbReference type="NCBI Taxonomy" id="1266829"/>
    <lineage>
        <taxon>Bacteria</taxon>
        <taxon>Bacillati</taxon>
        <taxon>Actinomycetota</taxon>
        <taxon>Actinomycetes</taxon>
        <taxon>Propionibacteriales</taxon>
        <taxon>Kribbellaceae</taxon>
        <taxon>Kribbella</taxon>
    </lineage>
</organism>
<dbReference type="SUPFAM" id="SSF55961">
    <property type="entry name" value="Bet v1-like"/>
    <property type="match status" value="1"/>
</dbReference>
<evidence type="ECO:0000259" key="2">
    <source>
        <dbReference type="Pfam" id="PF08327"/>
    </source>
</evidence>
<dbReference type="OrthoDB" id="5185819at2"/>
<dbReference type="InterPro" id="IPR023393">
    <property type="entry name" value="START-like_dom_sf"/>
</dbReference>